<keyword evidence="3" id="KW-0560">Oxidoreductase</keyword>
<dbReference type="Proteomes" id="UP000230750">
    <property type="component" value="Unassembled WGS sequence"/>
</dbReference>
<evidence type="ECO:0000256" key="5">
    <source>
        <dbReference type="PIRSR" id="PIRSR604294-1"/>
    </source>
</evidence>
<evidence type="ECO:0000256" key="4">
    <source>
        <dbReference type="ARBA" id="ARBA00023004"/>
    </source>
</evidence>
<dbReference type="GO" id="GO:0010436">
    <property type="term" value="F:carotenoid dioxygenase activity"/>
    <property type="evidence" value="ECO:0007669"/>
    <property type="project" value="TreeGrafter"/>
</dbReference>
<dbReference type="InterPro" id="IPR004294">
    <property type="entry name" value="Carotenoid_Oase"/>
</dbReference>
<dbReference type="GO" id="GO:0046872">
    <property type="term" value="F:metal ion binding"/>
    <property type="evidence" value="ECO:0007669"/>
    <property type="project" value="UniProtKB-KW"/>
</dbReference>
<comment type="similarity">
    <text evidence="1">Belongs to the carotenoid oxygenase family.</text>
</comment>
<proteinExistence type="inferred from homology"/>
<dbReference type="PANTHER" id="PTHR10543">
    <property type="entry name" value="BETA-CAROTENE DIOXYGENASE"/>
    <property type="match status" value="1"/>
</dbReference>
<dbReference type="GO" id="GO:0016121">
    <property type="term" value="P:carotene catabolic process"/>
    <property type="evidence" value="ECO:0007669"/>
    <property type="project" value="TreeGrafter"/>
</dbReference>
<feature type="binding site" evidence="5">
    <location>
        <position position="246"/>
    </location>
    <ligand>
        <name>Fe cation</name>
        <dbReference type="ChEBI" id="CHEBI:24875"/>
        <note>catalytic</note>
    </ligand>
</feature>
<feature type="region of interest" description="Disordered" evidence="6">
    <location>
        <begin position="1"/>
        <end position="26"/>
    </location>
</feature>
<evidence type="ECO:0000256" key="1">
    <source>
        <dbReference type="ARBA" id="ARBA00006787"/>
    </source>
</evidence>
<keyword evidence="4 5" id="KW-0408">Iron</keyword>
<dbReference type="EMBL" id="MRZV01000091">
    <property type="protein sequence ID" value="PIK59163.1"/>
    <property type="molecule type" value="Genomic_DNA"/>
</dbReference>
<dbReference type="OrthoDB" id="407010at2759"/>
<keyword evidence="8" id="KW-1185">Reference proteome</keyword>
<evidence type="ECO:0000313" key="7">
    <source>
        <dbReference type="EMBL" id="PIK59163.1"/>
    </source>
</evidence>
<dbReference type="Pfam" id="PF03055">
    <property type="entry name" value="RPE65"/>
    <property type="match status" value="1"/>
</dbReference>
<organism evidence="7 8">
    <name type="scientific">Stichopus japonicus</name>
    <name type="common">Sea cucumber</name>
    <dbReference type="NCBI Taxonomy" id="307972"/>
    <lineage>
        <taxon>Eukaryota</taxon>
        <taxon>Metazoa</taxon>
        <taxon>Echinodermata</taxon>
        <taxon>Eleutherozoa</taxon>
        <taxon>Echinozoa</taxon>
        <taxon>Holothuroidea</taxon>
        <taxon>Aspidochirotacea</taxon>
        <taxon>Aspidochirotida</taxon>
        <taxon>Stichopodidae</taxon>
        <taxon>Apostichopus</taxon>
    </lineage>
</organism>
<dbReference type="AlphaFoldDB" id="A0A2G8LFY8"/>
<evidence type="ECO:0000313" key="8">
    <source>
        <dbReference type="Proteomes" id="UP000230750"/>
    </source>
</evidence>
<feature type="binding site" evidence="5">
    <location>
        <position position="317"/>
    </location>
    <ligand>
        <name>Fe cation</name>
        <dbReference type="ChEBI" id="CHEBI:24875"/>
        <note>catalytic</note>
    </ligand>
</feature>
<sequence>MASPQAENEDGVNVNQQGPLSSATLFNSSHETPSAVEAKIIGTIPQWVSGSFLRNGPGQFEAGEQKIEHFFDGFALMHKFDIKDGQVKYNSRFIRSDAYVKATEQKRLVYSSFGQAYIPDPCKNIFSRFFSYFDLEPTDNCNVNFMQLGEDFYALTESPRVIKIEPDELDTIKQANLSSYMTVHTATAHPHYGKDGTVYGMGSTFGPGSSYNIIKFPPGESQNQLEMAKIFCKIPASSSLYPSYYHSFGMTENYIVFLEQPLTMNMFKIMFAKLLGTDFVNCIDYTPSVPVKFHIVSLEDGTTLTRKYTADAFFCFHHINAYEDDSHLVVDICCYDNSDVMEEAYLNRLRDETLSAGRAFAKRFVLPLEQKIVQGNEDNLVTLESCDATAYLQEDESVHCHPEMLTDQYVELPRINYDAFNGKKYQYFYGLDTLDRTKVVKVDTVNKTFMSWNDPSCYPSEPVFIPRPGGEAEDDGDRRRPYLVVLDAQSFTEVARAEIPAEVPVGLHGIFIPNHSISKADVIRIPVYVNEGLINGLLHVRLSPVNIRTADVSQAMQEAQGRLRPGIGDRFRVTLDLIRLLLTTVVELKGTAEVRLAEMLYSCNICEFTVHYPSVNKRTADANGPIRSENV</sequence>
<feature type="binding site" evidence="5">
    <location>
        <position position="189"/>
    </location>
    <ligand>
        <name>Fe cation</name>
        <dbReference type="ChEBI" id="CHEBI:24875"/>
        <note>catalytic</note>
    </ligand>
</feature>
<comment type="cofactor">
    <cofactor evidence="5">
        <name>Fe(2+)</name>
        <dbReference type="ChEBI" id="CHEBI:29033"/>
    </cofactor>
    <text evidence="5">Binds 1 Fe(2+) ion per subunit.</text>
</comment>
<comment type="caution">
    <text evidence="7">The sequence shown here is derived from an EMBL/GenBank/DDBJ whole genome shotgun (WGS) entry which is preliminary data.</text>
</comment>
<feature type="binding site" evidence="5">
    <location>
        <position position="508"/>
    </location>
    <ligand>
        <name>Fe cation</name>
        <dbReference type="ChEBI" id="CHEBI:24875"/>
        <note>catalytic</note>
    </ligand>
</feature>
<gene>
    <name evidence="7" type="ORF">BSL78_03909</name>
</gene>
<protein>
    <recommendedName>
        <fullName evidence="9">Beta,beta-carotene 15,15'-monooxygenase</fullName>
    </recommendedName>
</protein>
<evidence type="ECO:0000256" key="2">
    <source>
        <dbReference type="ARBA" id="ARBA00022723"/>
    </source>
</evidence>
<dbReference type="PANTHER" id="PTHR10543:SF24">
    <property type="entry name" value="CAROTENOID ISOMEROOXYGENASE"/>
    <property type="match status" value="1"/>
</dbReference>
<evidence type="ECO:0000256" key="6">
    <source>
        <dbReference type="SAM" id="MobiDB-lite"/>
    </source>
</evidence>
<name>A0A2G8LFY8_STIJA</name>
<dbReference type="GO" id="GO:0003834">
    <property type="term" value="F:beta-carotene 15,15'-dioxygenase activity"/>
    <property type="evidence" value="ECO:0007669"/>
    <property type="project" value="TreeGrafter"/>
</dbReference>
<dbReference type="GO" id="GO:0042574">
    <property type="term" value="P:retinal metabolic process"/>
    <property type="evidence" value="ECO:0007669"/>
    <property type="project" value="TreeGrafter"/>
</dbReference>
<dbReference type="STRING" id="307972.A0A2G8LFY8"/>
<accession>A0A2G8LFY8</accession>
<keyword evidence="2 5" id="KW-0479">Metal-binding</keyword>
<evidence type="ECO:0000256" key="3">
    <source>
        <dbReference type="ARBA" id="ARBA00023002"/>
    </source>
</evidence>
<evidence type="ECO:0008006" key="9">
    <source>
        <dbReference type="Google" id="ProtNLM"/>
    </source>
</evidence>
<reference evidence="7 8" key="1">
    <citation type="journal article" date="2017" name="PLoS Biol.">
        <title>The sea cucumber genome provides insights into morphological evolution and visceral regeneration.</title>
        <authorList>
            <person name="Zhang X."/>
            <person name="Sun L."/>
            <person name="Yuan J."/>
            <person name="Sun Y."/>
            <person name="Gao Y."/>
            <person name="Zhang L."/>
            <person name="Li S."/>
            <person name="Dai H."/>
            <person name="Hamel J.F."/>
            <person name="Liu C."/>
            <person name="Yu Y."/>
            <person name="Liu S."/>
            <person name="Lin W."/>
            <person name="Guo K."/>
            <person name="Jin S."/>
            <person name="Xu P."/>
            <person name="Storey K.B."/>
            <person name="Huan P."/>
            <person name="Zhang T."/>
            <person name="Zhou Y."/>
            <person name="Zhang J."/>
            <person name="Lin C."/>
            <person name="Li X."/>
            <person name="Xing L."/>
            <person name="Huo D."/>
            <person name="Sun M."/>
            <person name="Wang L."/>
            <person name="Mercier A."/>
            <person name="Li F."/>
            <person name="Yang H."/>
            <person name="Xiang J."/>
        </authorList>
    </citation>
    <scope>NUCLEOTIDE SEQUENCE [LARGE SCALE GENOMIC DNA]</scope>
    <source>
        <strain evidence="7">Shaxun</strain>
        <tissue evidence="7">Muscle</tissue>
    </source>
</reference>
<feature type="compositionally biased region" description="Polar residues" evidence="6">
    <location>
        <begin position="13"/>
        <end position="26"/>
    </location>
</feature>